<feature type="compositionally biased region" description="Basic and acidic residues" evidence="4">
    <location>
        <begin position="734"/>
        <end position="747"/>
    </location>
</feature>
<feature type="compositionally biased region" description="Polar residues" evidence="4">
    <location>
        <begin position="925"/>
        <end position="937"/>
    </location>
</feature>
<feature type="compositionally biased region" description="Low complexity" evidence="4">
    <location>
        <begin position="31"/>
        <end position="54"/>
    </location>
</feature>
<feature type="compositionally biased region" description="Pro residues" evidence="4">
    <location>
        <begin position="940"/>
        <end position="968"/>
    </location>
</feature>
<dbReference type="GO" id="GO:0003677">
    <property type="term" value="F:DNA binding"/>
    <property type="evidence" value="ECO:0007669"/>
    <property type="project" value="InterPro"/>
</dbReference>
<feature type="compositionally biased region" description="Pro residues" evidence="4">
    <location>
        <begin position="1282"/>
        <end position="1293"/>
    </location>
</feature>
<sequence length="1926" mass="206780">MSCAPELAPTSHQSENKGGDPSQQPPGPGSGMPSVPNSPYGQPMPMGGPQRGGPNSMYQMRPPYNGHSHQPRYGGPPTMNHVGPPETGPPSGPHKIKPSQEWTPPLGYPSTPNQAPPQHPYERNFNELATRREVWVWWTGHATVMIPPPEKRSGHFTCHNNPKSTLGKIEFETQMMTDQFLVHKKWIVPLSQYTYHPYPPYPGGYPPMPPHMGGPPMQHQGSYRYMGPPSSSAQPPPSSGMPPPGGPPPGSAPYPPPTSTPNSTQSQYPGYAPPSPSRAGGPGPPPQRTPPMSTANAMPQSPVSSQSHDAQQQQTQPPQPSSMPTQPPQSQQQPPPMNANPPSRSPRPMSPNVAPGGPQPLHSMAAPMPPTSTGPHSSAPAGSPQQAPMDGPPGSSQYPPSTQQNMPPPMQGGAGYPGKPGGYPPPGGSGQMPPHHPGAGYYPMRTPYGPPQSYGYYPQPHHGYPGYPQGPPPPQQHWNGPHSGGPQGPQGVPPQGVGPPSAPGAQQSPQGPPSGKGSPQPQPRMPPQYLRQHLQQKLGGGFPSHPPSPPVAPPSSSGAHSPISHSTASRNGDVSSMDSLHDETSQHSTASDDSQKGPPSGRQTDMPPGGPTGRLSHPTTPLASPAGSDHRPPSRDMTSPSTPHPHWAQPSPGQAQRSSASRAQAPPPLISPLPPASSILSPASSSERVQSFCCSEELSTSTTPPPPLLDFGGYRSSDTKAAPAPSPFPRTAKAKQDSLSRLSEMDGHPERKPFVERLIAFMEERGSPIAQCPTVSKQPLDLFRLYASVREQGGFLEVCQKKTWKEIAHSMNITNTQGSYTLRKQYIKFLLPYECKFDRGGMDYNAALTEMEKYVGGKKKSSPSTRLSSAPATSPSAPSPAGSSSSQDSFPPGGPPQAAMAPEQQSYGPAPGQAQMNGLPPPRGNSVSASNPFDDQQPSPRIPPTAPTGPPSSGPPYPPHSAPYPQGMPPSAQMGPPGAASQYPYPTQQTPPPQGTSLPPSGSWGPQARPPYAPPTAPGYPPRPAYPQSSDLSRYSAPPPPSSGYPPTSQFDYAQRPPTPQSSSAPPPPSPGAPPSKPGPPSSLRSALEATPAAPPSAPQMSTKQPPGQASTPALSHHLRPRGAPIHQSPPQPAPPLLRSPSPLVPRPPGQPGYPTKPGSYPPGPRQGYPGYPGQNSSHPGSWMSPQQPLTSGQPPYPTSEPSSQPPSMMHPGTYASSSAPSTPPEWGGPPSSAPGGPPSRFPHWTGGQMRMRSPFPSSPQGFRQPHPPGGMMHPSMSPQGRGPPPLPASALPYPPPSSYLKREVTFPPDSVEGVTPVMRRRKRLGKADVAPVEPWRLVMALKSGLLSEATWAIDVLNILLFDDSSIVYFGLSHLPGLLDLILEQHRRTLNAVFHLADDLEVAYDLQREKKAPIPWWFAKDKEDKGGKPSTEGDVDLGVPKVNNGNGDKKRLLLKLRRKPLPAVLKQEPTEEDLLRSDQPRSFDMFDALQGNENQEGVYESTSHILTHFEWEDSMLASRILRHLPTSPMYNIRKRKIKVEDETAVAALAEESVDDGAVGTLEDGPPEYHAIRKRRLLEMAEKEREKKLAEDPEQSVDKVKLLDQSNALENGKKEVEALDENYLRDEPCLNLVSECQTEMGARCVAVSTVLRNLSFVPGNDLHMSRSKQLLTLVSRVLTIHHPHTSEEDAGDNKEADQWKVDILPTLRENALVILANISPALRLWMIEEENVLRPLLEGVLHWAACGSVDALDPVLSPQRLAIEVLVKLSIYQENVDYILATPPAERLEKLAKNLSLKLSRPNLQVDRELSINIVESWSKHRNMAALTTIPALISFIEQVESTAHSIANTHGVGLLRDNPEAMGTSLDMVRRAARALLHLSQIPDNRPLFDQYEQRILTLVCSQILDQQVAGTLANVLYSNSSDVLN</sequence>
<dbReference type="GO" id="GO:0006357">
    <property type="term" value="P:regulation of transcription by RNA polymerase II"/>
    <property type="evidence" value="ECO:0007669"/>
    <property type="project" value="TreeGrafter"/>
</dbReference>
<dbReference type="EMBL" id="OB660642">
    <property type="protein sequence ID" value="CAD7225710.1"/>
    <property type="molecule type" value="Genomic_DNA"/>
</dbReference>
<proteinExistence type="predicted"/>
<feature type="region of interest" description="Disordered" evidence="4">
    <location>
        <begin position="1"/>
        <end position="121"/>
    </location>
</feature>
<feature type="compositionally biased region" description="Low complexity" evidence="4">
    <location>
        <begin position="451"/>
        <end position="467"/>
    </location>
</feature>
<dbReference type="GO" id="GO:0005654">
    <property type="term" value="C:nucleoplasm"/>
    <property type="evidence" value="ECO:0007669"/>
    <property type="project" value="TreeGrafter"/>
</dbReference>
<feature type="compositionally biased region" description="Polar residues" evidence="4">
    <location>
        <begin position="1175"/>
        <end position="1207"/>
    </location>
</feature>
<feature type="compositionally biased region" description="Low complexity" evidence="4">
    <location>
        <begin position="1212"/>
        <end position="1221"/>
    </location>
</feature>
<dbReference type="PROSITE" id="PS51011">
    <property type="entry name" value="ARID"/>
    <property type="match status" value="1"/>
</dbReference>
<evidence type="ECO:0000256" key="1">
    <source>
        <dbReference type="ARBA" id="ARBA00004123"/>
    </source>
</evidence>
<dbReference type="InterPro" id="IPR021906">
    <property type="entry name" value="BAF250/Osa"/>
</dbReference>
<feature type="compositionally biased region" description="Polar residues" evidence="4">
    <location>
        <begin position="394"/>
        <end position="405"/>
    </location>
</feature>
<evidence type="ECO:0000256" key="3">
    <source>
        <dbReference type="ARBA" id="ARBA00023242"/>
    </source>
</evidence>
<feature type="compositionally biased region" description="Pro residues" evidence="4">
    <location>
        <begin position="1222"/>
        <end position="1241"/>
    </location>
</feature>
<feature type="compositionally biased region" description="Polar residues" evidence="4">
    <location>
        <begin position="567"/>
        <end position="578"/>
    </location>
</feature>
<reference evidence="5" key="1">
    <citation type="submission" date="2020-11" db="EMBL/GenBank/DDBJ databases">
        <authorList>
            <person name="Tran Van P."/>
        </authorList>
    </citation>
    <scope>NUCLEOTIDE SEQUENCE</scope>
</reference>
<feature type="compositionally biased region" description="Pro residues" evidence="4">
    <location>
        <begin position="271"/>
        <end position="289"/>
    </location>
</feature>
<feature type="compositionally biased region" description="Pro residues" evidence="4">
    <location>
        <begin position="665"/>
        <end position="675"/>
    </location>
</feature>
<feature type="compositionally biased region" description="Pro residues" evidence="4">
    <location>
        <begin position="234"/>
        <end position="259"/>
    </location>
</feature>
<dbReference type="Pfam" id="PF01388">
    <property type="entry name" value="ARID"/>
    <property type="match status" value="1"/>
</dbReference>
<feature type="region of interest" description="Disordered" evidence="4">
    <location>
        <begin position="209"/>
        <end position="747"/>
    </location>
</feature>
<keyword evidence="3" id="KW-0539">Nucleus</keyword>
<feature type="compositionally biased region" description="Low complexity" evidence="4">
    <location>
        <begin position="995"/>
        <end position="1007"/>
    </location>
</feature>
<evidence type="ECO:0000313" key="5">
    <source>
        <dbReference type="EMBL" id="CAD7225710.1"/>
    </source>
</evidence>
<feature type="compositionally biased region" description="Low complexity" evidence="4">
    <location>
        <begin position="260"/>
        <end position="270"/>
    </location>
</feature>
<dbReference type="PANTHER" id="PTHR12656">
    <property type="entry name" value="BRG-1 ASSOCIATED FACTOR 250 BAF250"/>
    <property type="match status" value="1"/>
</dbReference>
<feature type="compositionally biased region" description="Pro residues" evidence="4">
    <location>
        <begin position="1057"/>
        <end position="1081"/>
    </location>
</feature>
<feature type="compositionally biased region" description="Low complexity" evidence="4">
    <location>
        <begin position="503"/>
        <end position="519"/>
    </location>
</feature>
<gene>
    <name evidence="5" type="ORF">CTOB1V02_LOCUS3642</name>
</gene>
<dbReference type="CDD" id="cd16865">
    <property type="entry name" value="ARID_ARID1A-like"/>
    <property type="match status" value="1"/>
</dbReference>
<dbReference type="OrthoDB" id="8709537at2759"/>
<feature type="compositionally biased region" description="Polar residues" evidence="4">
    <location>
        <begin position="292"/>
        <end position="309"/>
    </location>
</feature>
<dbReference type="SMART" id="SM00501">
    <property type="entry name" value="BRIGHT"/>
    <property type="match status" value="1"/>
</dbReference>
<dbReference type="InterPro" id="IPR036431">
    <property type="entry name" value="ARID_dom_sf"/>
</dbReference>
<feature type="compositionally biased region" description="Polar residues" evidence="4">
    <location>
        <begin position="1099"/>
        <end position="1114"/>
    </location>
</feature>
<feature type="region of interest" description="Disordered" evidence="4">
    <location>
        <begin position="856"/>
        <end position="1293"/>
    </location>
</feature>
<dbReference type="Pfam" id="PF12031">
    <property type="entry name" value="BAF250_C"/>
    <property type="match status" value="1"/>
</dbReference>
<feature type="compositionally biased region" description="Gly residues" evidence="4">
    <location>
        <begin position="412"/>
        <end position="421"/>
    </location>
</feature>
<keyword evidence="2" id="KW-0597">Phosphoprotein</keyword>
<organism evidence="5">
    <name type="scientific">Cyprideis torosa</name>
    <dbReference type="NCBI Taxonomy" id="163714"/>
    <lineage>
        <taxon>Eukaryota</taxon>
        <taxon>Metazoa</taxon>
        <taxon>Ecdysozoa</taxon>
        <taxon>Arthropoda</taxon>
        <taxon>Crustacea</taxon>
        <taxon>Oligostraca</taxon>
        <taxon>Ostracoda</taxon>
        <taxon>Podocopa</taxon>
        <taxon>Podocopida</taxon>
        <taxon>Cytherocopina</taxon>
        <taxon>Cytheroidea</taxon>
        <taxon>Cytherideidae</taxon>
        <taxon>Cyprideis</taxon>
    </lineage>
</organism>
<accession>A0A7R8W677</accession>
<feature type="compositionally biased region" description="Pro residues" evidence="4">
    <location>
        <begin position="1128"/>
        <end position="1152"/>
    </location>
</feature>
<feature type="compositionally biased region" description="Low complexity" evidence="4">
    <location>
        <begin position="554"/>
        <end position="566"/>
    </location>
</feature>
<dbReference type="InterPro" id="IPR001606">
    <property type="entry name" value="ARID_dom"/>
</dbReference>
<feature type="compositionally biased region" description="Pro residues" evidence="4">
    <location>
        <begin position="544"/>
        <end position="553"/>
    </location>
</feature>
<comment type="subcellular location">
    <subcellularLocation>
        <location evidence="1">Nucleus</location>
    </subcellularLocation>
</comment>
<evidence type="ECO:0000256" key="4">
    <source>
        <dbReference type="SAM" id="MobiDB-lite"/>
    </source>
</evidence>
<feature type="compositionally biased region" description="Low complexity" evidence="4">
    <location>
        <begin position="1270"/>
        <end position="1281"/>
    </location>
</feature>
<protein>
    <submittedName>
        <fullName evidence="5">Uncharacterized protein</fullName>
    </submittedName>
</protein>
<feature type="compositionally biased region" description="Low complexity" evidence="4">
    <location>
        <begin position="648"/>
        <end position="664"/>
    </location>
</feature>
<dbReference type="PANTHER" id="PTHR12656:SF5">
    <property type="entry name" value="TRITHORAX GROUP PROTEIN OSA"/>
    <property type="match status" value="1"/>
</dbReference>
<dbReference type="GO" id="GO:0035060">
    <property type="term" value="C:brahma complex"/>
    <property type="evidence" value="ECO:0007669"/>
    <property type="project" value="InterPro"/>
</dbReference>
<dbReference type="SUPFAM" id="SSF46774">
    <property type="entry name" value="ARID-like"/>
    <property type="match status" value="1"/>
</dbReference>
<dbReference type="Gene3D" id="1.10.150.60">
    <property type="entry name" value="ARID DNA-binding domain"/>
    <property type="match status" value="1"/>
</dbReference>
<feature type="compositionally biased region" description="Pro residues" evidence="4">
    <location>
        <begin position="317"/>
        <end position="349"/>
    </location>
</feature>
<feature type="compositionally biased region" description="Pro residues" evidence="4">
    <location>
        <begin position="1008"/>
        <end position="1025"/>
    </location>
</feature>
<name>A0A7R8W677_9CRUS</name>
<dbReference type="GO" id="GO:0031491">
    <property type="term" value="F:nucleosome binding"/>
    <property type="evidence" value="ECO:0007669"/>
    <property type="project" value="TreeGrafter"/>
</dbReference>
<dbReference type="GO" id="GO:0006338">
    <property type="term" value="P:chromatin remodeling"/>
    <property type="evidence" value="ECO:0007669"/>
    <property type="project" value="InterPro"/>
</dbReference>
<dbReference type="InterPro" id="IPR033388">
    <property type="entry name" value="BAF250_C"/>
</dbReference>
<dbReference type="GO" id="GO:0016514">
    <property type="term" value="C:SWI/SNF complex"/>
    <property type="evidence" value="ECO:0007669"/>
    <property type="project" value="InterPro"/>
</dbReference>
<dbReference type="GO" id="GO:0071565">
    <property type="term" value="C:nBAF complex"/>
    <property type="evidence" value="ECO:0007669"/>
    <property type="project" value="TreeGrafter"/>
</dbReference>
<dbReference type="GO" id="GO:0045893">
    <property type="term" value="P:positive regulation of DNA-templated transcription"/>
    <property type="evidence" value="ECO:0007669"/>
    <property type="project" value="TreeGrafter"/>
</dbReference>
<dbReference type="SMART" id="SM01014">
    <property type="entry name" value="ARID"/>
    <property type="match status" value="1"/>
</dbReference>
<feature type="region of interest" description="Disordered" evidence="4">
    <location>
        <begin position="1422"/>
        <end position="1441"/>
    </location>
</feature>
<feature type="compositionally biased region" description="Low complexity" evidence="4">
    <location>
        <begin position="214"/>
        <end position="233"/>
    </location>
</feature>
<feature type="compositionally biased region" description="Low complexity" evidence="4">
    <location>
        <begin position="862"/>
        <end position="905"/>
    </location>
</feature>
<feature type="compositionally biased region" description="Low complexity" evidence="4">
    <location>
        <begin position="676"/>
        <end position="686"/>
    </location>
</feature>
<evidence type="ECO:0000256" key="2">
    <source>
        <dbReference type="ARBA" id="ARBA00022553"/>
    </source>
</evidence>